<proteinExistence type="predicted"/>
<organism evidence="2 3">
    <name type="scientific">Chelativorans petroleitrophicus</name>
    <dbReference type="NCBI Taxonomy" id="2975484"/>
    <lineage>
        <taxon>Bacteria</taxon>
        <taxon>Pseudomonadati</taxon>
        <taxon>Pseudomonadota</taxon>
        <taxon>Alphaproteobacteria</taxon>
        <taxon>Hyphomicrobiales</taxon>
        <taxon>Phyllobacteriaceae</taxon>
        <taxon>Chelativorans</taxon>
    </lineage>
</organism>
<dbReference type="EMBL" id="JAODNV010000006">
    <property type="protein sequence ID" value="MCT8989834.1"/>
    <property type="molecule type" value="Genomic_DNA"/>
</dbReference>
<protein>
    <submittedName>
        <fullName evidence="2">Uncharacterized protein</fullName>
    </submittedName>
</protein>
<comment type="caution">
    <text evidence="2">The sequence shown here is derived from an EMBL/GenBank/DDBJ whole genome shotgun (WGS) entry which is preliminary data.</text>
</comment>
<keyword evidence="3" id="KW-1185">Reference proteome</keyword>
<feature type="compositionally biased region" description="Basic residues" evidence="1">
    <location>
        <begin position="1"/>
        <end position="10"/>
    </location>
</feature>
<feature type="compositionally biased region" description="Basic and acidic residues" evidence="1">
    <location>
        <begin position="63"/>
        <end position="77"/>
    </location>
</feature>
<evidence type="ECO:0000313" key="2">
    <source>
        <dbReference type="EMBL" id="MCT8989834.1"/>
    </source>
</evidence>
<gene>
    <name evidence="2" type="ORF">NYR54_05940</name>
</gene>
<sequence length="105" mass="11285">MPPGSRKIRTTKTSEQKLPPAELEEKLVEGLKDTFPASDPVSVTRATRTGAPGELASVTPTADHGHERDGELEEALKDTFPASDPISLLSRTRAGSPARRGPQKR</sequence>
<evidence type="ECO:0000256" key="1">
    <source>
        <dbReference type="SAM" id="MobiDB-lite"/>
    </source>
</evidence>
<dbReference type="AlphaFoldDB" id="A0A9X2X831"/>
<accession>A0A9X2X831</accession>
<evidence type="ECO:0000313" key="3">
    <source>
        <dbReference type="Proteomes" id="UP001149009"/>
    </source>
</evidence>
<reference evidence="2" key="1">
    <citation type="submission" date="2022-08" db="EMBL/GenBank/DDBJ databases">
        <title>Chelativorans sichuanense sp. nov., a paraffin oil-degrading bacterium isolated from a mixture of oil-based drill cuttings and paddy soil.</title>
        <authorList>
            <person name="Yu J."/>
            <person name="Liu H."/>
            <person name="Chen Q."/>
        </authorList>
    </citation>
    <scope>NUCLEOTIDE SEQUENCE</scope>
    <source>
        <strain evidence="2">SCAU 2101</strain>
    </source>
</reference>
<dbReference type="Proteomes" id="UP001149009">
    <property type="component" value="Unassembled WGS sequence"/>
</dbReference>
<feature type="region of interest" description="Disordered" evidence="1">
    <location>
        <begin position="1"/>
        <end position="105"/>
    </location>
</feature>
<dbReference type="RefSeq" id="WP_261514679.1">
    <property type="nucleotide sequence ID" value="NZ_JAODNV010000006.1"/>
</dbReference>
<name>A0A9X2X831_9HYPH</name>
<feature type="compositionally biased region" description="Basic and acidic residues" evidence="1">
    <location>
        <begin position="23"/>
        <end position="32"/>
    </location>
</feature>